<dbReference type="GO" id="GO:0006506">
    <property type="term" value="P:GPI anchor biosynthetic process"/>
    <property type="evidence" value="ECO:0007669"/>
    <property type="project" value="TreeGrafter"/>
</dbReference>
<dbReference type="Proteomes" id="UP000031620">
    <property type="component" value="Chromosome"/>
</dbReference>
<dbReference type="AlphaFoldDB" id="A0A0A1GS90"/>
<name>A0A0A1GS90_9LACO</name>
<keyword evidence="1" id="KW-1133">Transmembrane helix</keyword>
<dbReference type="GO" id="GO:0016787">
    <property type="term" value="F:hydrolase activity"/>
    <property type="evidence" value="ECO:0007669"/>
    <property type="project" value="UniProtKB-KW"/>
</dbReference>
<dbReference type="InterPro" id="IPR051916">
    <property type="entry name" value="GPI-anchor_lipid_remodeler"/>
</dbReference>
<evidence type="ECO:0000313" key="2">
    <source>
        <dbReference type="EMBL" id="BAP84875.1"/>
    </source>
</evidence>
<keyword evidence="2" id="KW-0378">Hydrolase</keyword>
<gene>
    <name evidence="2" type="ORF">LOOC260_102970</name>
</gene>
<dbReference type="EMBL" id="AP014680">
    <property type="protein sequence ID" value="BAP84875.1"/>
    <property type="molecule type" value="Genomic_DNA"/>
</dbReference>
<organism evidence="2 3">
    <name type="scientific">Paucilactobacillus hokkaidonensis JCM 18461</name>
    <dbReference type="NCBI Taxonomy" id="1291742"/>
    <lineage>
        <taxon>Bacteria</taxon>
        <taxon>Bacillati</taxon>
        <taxon>Bacillota</taxon>
        <taxon>Bacilli</taxon>
        <taxon>Lactobacillales</taxon>
        <taxon>Lactobacillaceae</taxon>
        <taxon>Paucilactobacillus</taxon>
    </lineage>
</organism>
<reference evidence="2 3" key="1">
    <citation type="submission" date="2014-11" db="EMBL/GenBank/DDBJ databases">
        <title>Complete genome sequence and analysis of Lactobacillus hokkaidonensis LOOC260T.</title>
        <authorList>
            <person name="Tanizawa Y."/>
            <person name="Tohno M."/>
            <person name="Kaminuma E."/>
            <person name="Nakamura Y."/>
            <person name="Arita M."/>
        </authorList>
    </citation>
    <scope>NUCLEOTIDE SEQUENCE [LARGE SCALE GENOMIC DNA]</scope>
    <source>
        <strain evidence="2 3">LOOC260</strain>
    </source>
</reference>
<evidence type="ECO:0000256" key="1">
    <source>
        <dbReference type="SAM" id="Phobius"/>
    </source>
</evidence>
<feature type="transmembrane region" description="Helical" evidence="1">
    <location>
        <begin position="9"/>
        <end position="33"/>
    </location>
</feature>
<evidence type="ECO:0000313" key="3">
    <source>
        <dbReference type="Proteomes" id="UP000031620"/>
    </source>
</evidence>
<dbReference type="Gene3D" id="3.60.10.10">
    <property type="entry name" value="Endonuclease/exonuclease/phosphatase"/>
    <property type="match status" value="1"/>
</dbReference>
<dbReference type="GO" id="GO:0016020">
    <property type="term" value="C:membrane"/>
    <property type="evidence" value="ECO:0007669"/>
    <property type="project" value="GOC"/>
</dbReference>
<dbReference type="InterPro" id="IPR036691">
    <property type="entry name" value="Endo/exonu/phosph_ase_sf"/>
</dbReference>
<dbReference type="KEGG" id="lho:LOOC260_102970"/>
<dbReference type="HOGENOM" id="CLU_065532_0_0_9"/>
<dbReference type="SUPFAM" id="SSF56219">
    <property type="entry name" value="DNase I-like"/>
    <property type="match status" value="1"/>
</dbReference>
<protein>
    <submittedName>
        <fullName evidence="2">Metal-dependent hydrolase</fullName>
    </submittedName>
</protein>
<dbReference type="PANTHER" id="PTHR14859">
    <property type="entry name" value="CALCOFLUOR WHITE HYPERSENSITIVE PROTEIN PRECURSOR"/>
    <property type="match status" value="1"/>
</dbReference>
<dbReference type="PANTHER" id="PTHR14859:SF1">
    <property type="entry name" value="PGAP2-INTERACTING PROTEIN"/>
    <property type="match status" value="1"/>
</dbReference>
<keyword evidence="1" id="KW-0812">Transmembrane</keyword>
<dbReference type="STRING" id="1291742.LOOC260_102970"/>
<dbReference type="RefSeq" id="WP_041092417.1">
    <property type="nucleotide sequence ID" value="NZ_AP014680.1"/>
</dbReference>
<sequence length="357" mass="40927">MLFKRVKKYFLLLLGTIFIIFIGYIIYLFAAYYRLPNYQTLSASNKQSVQIKPNQQYRAMTYNIGYGSYPPSYSFFMDGGKLSVAYSKKAVQQSIAGITTTTKKVDPDFAFYQEIDTNGDRSRHVNEVKLVTQQMNMYNSVFGQNYDSPYLFYPFTHPIGKARSGLLTLTKTNVVSASRHSLPIDTGLSKFTDLDRAFTVTKSRVNNGKYFLMVNIHMSAYTKNKAIQNTQFKKLFTFIHDEYKQGNYVLVAGDYNHAILNNSAKIFKTGNPKLTWTNPFPRKKLPNNFYIPTTGLKQAGIPSVRNLNQPYKKGRTFVTMIDGYILSKNITATDIHVHNTQFKYSDHNPVVLDFKLK</sequence>
<proteinExistence type="predicted"/>
<keyword evidence="1" id="KW-0472">Membrane</keyword>
<accession>A0A0A1GS90</accession>